<evidence type="ECO:0000256" key="6">
    <source>
        <dbReference type="ARBA" id="ARBA00022801"/>
    </source>
</evidence>
<dbReference type="FunFam" id="2.30.29.30:FF:000097">
    <property type="entry name" value="Putative mRNA-decapping enzyme 1A"/>
    <property type="match status" value="1"/>
</dbReference>
<evidence type="ECO:0000256" key="9">
    <source>
        <dbReference type="ARBA" id="ARBA00026102"/>
    </source>
</evidence>
<dbReference type="GO" id="GO:0008047">
    <property type="term" value="F:enzyme activator activity"/>
    <property type="evidence" value="ECO:0007669"/>
    <property type="project" value="InterPro"/>
</dbReference>
<keyword evidence="7" id="KW-0866">Nonsense-mediated mRNA decay</keyword>
<feature type="region of interest" description="Disordered" evidence="11">
    <location>
        <begin position="195"/>
        <end position="222"/>
    </location>
</feature>
<feature type="compositionally biased region" description="Polar residues" evidence="11">
    <location>
        <begin position="205"/>
        <end position="219"/>
    </location>
</feature>
<dbReference type="EC" id="3.6.1.62" evidence="9"/>
<evidence type="ECO:0000256" key="5">
    <source>
        <dbReference type="ARBA" id="ARBA00022553"/>
    </source>
</evidence>
<dbReference type="GO" id="GO:0000184">
    <property type="term" value="P:nuclear-transcribed mRNA catabolic process, nonsense-mediated decay"/>
    <property type="evidence" value="ECO:0007669"/>
    <property type="project" value="UniProtKB-KW"/>
</dbReference>
<dbReference type="GO" id="GO:0140933">
    <property type="term" value="F:5'-(N(7)-methylguanosine 5'-triphospho)-[mRNA] hydrolase activity"/>
    <property type="evidence" value="ECO:0007669"/>
    <property type="project" value="UniProtKB-EC"/>
</dbReference>
<accession>G7N5I6</accession>
<dbReference type="Gene3D" id="2.30.29.30">
    <property type="entry name" value="Pleckstrin-homology domain (PH domain)/Phosphotyrosine-binding domain (PTB)"/>
    <property type="match status" value="1"/>
</dbReference>
<sequence>MAAVAAGGLVGKGRDISLAALQRHDPYINRIVDVASQVALYTFGHRANEWEKTDVEGTLFVYTRSASPKHGFTIMNRLSMENRTEPITKDLDFQLQDPFLLYRNARLSIYGIWFYDKEECQRIAELMKNLTQYEQLKAHQGTGAGISPMILNSGEGKEVDILRMLLKAKDEYTKCKTCSEPKKITSSSAIYDNPNLIKPIPVKPSENQQQRIPQPNQTLDPEPQHLSLTALFRKQDKATCQETVEPPQNLHHQQQQQQQQEKLPIRQGVVRSLSYEEPKRHSPSIEKQLCPAIQKLMVRSADLHPLSELPENRPCENGSTPSVREVFTGPVQPGSPHNGGISRGVQNASRTQNLFEKLQSIPGTANKCDPSTPAPAGSAALNRSRAPTSVTPAAPGKGLTQPPQAYFNGSLPPHTVGRQAHGREQSTLPRQTLPISGNQTGSSGVISPQELLKKLQIVQQEQQLHASNRPALAAKFPVLTQSSGTGKPLESWINKTSSTEQQTPLFQVISPRRIPATAAPSLLMSPMVFAQPTSVPPKERESGPLPVGGQEPPAATTSLLLPIQGPEPSVITSSPLTKLQLQEALLYLIQKSCPSVHLVPRIEWVGKFFAQVTQVNAKLKGLLYSDMCRLLPSPRNRPASQALEHGVVFEVKCVVCSAQAEAALRGGKTVGGEESRALGDWHSRRLGSTDRRVAPRQLAAQAVQPRLLKEAEERNPSLGQVN</sequence>
<feature type="compositionally biased region" description="Polar residues" evidence="11">
    <location>
        <begin position="425"/>
        <end position="445"/>
    </location>
</feature>
<evidence type="ECO:0000256" key="11">
    <source>
        <dbReference type="SAM" id="MobiDB-lite"/>
    </source>
</evidence>
<dbReference type="AlphaFoldDB" id="G7N5I6"/>
<dbReference type="EMBL" id="CM001263">
    <property type="protein sequence ID" value="EHH20384.1"/>
    <property type="molecule type" value="Genomic_DNA"/>
</dbReference>
<feature type="region of interest" description="Disordered" evidence="11">
    <location>
        <begin position="362"/>
        <end position="445"/>
    </location>
</feature>
<evidence type="ECO:0000256" key="8">
    <source>
        <dbReference type="ARBA" id="ARBA00023242"/>
    </source>
</evidence>
<keyword evidence="8" id="KW-0539">Nucleus</keyword>
<keyword evidence="4" id="KW-0963">Cytoplasm</keyword>
<protein>
    <recommendedName>
        <fullName evidence="9">5'-(N(7)-methylguanosine 5'-triphospho)-[mRNA] hydrolase</fullName>
        <ecNumber evidence="9">3.6.1.62</ecNumber>
    </recommendedName>
</protein>
<dbReference type="PANTHER" id="PTHR16290:SF5">
    <property type="entry name" value="MRNA-DECAPPING ENZYME 1B"/>
    <property type="match status" value="1"/>
</dbReference>
<evidence type="ECO:0000256" key="10">
    <source>
        <dbReference type="ARBA" id="ARBA00047661"/>
    </source>
</evidence>
<feature type="region of interest" description="Disordered" evidence="11">
    <location>
        <begin position="245"/>
        <end position="265"/>
    </location>
</feature>
<evidence type="ECO:0000313" key="12">
    <source>
        <dbReference type="EMBL" id="EHH20384.1"/>
    </source>
</evidence>
<dbReference type="CDD" id="cd09804">
    <property type="entry name" value="Dcp1"/>
    <property type="match status" value="1"/>
</dbReference>
<dbReference type="Pfam" id="PF06058">
    <property type="entry name" value="DCP1"/>
    <property type="match status" value="1"/>
</dbReference>
<comment type="subcellular location">
    <subcellularLocation>
        <location evidence="2">Cytoplasm</location>
    </subcellularLocation>
    <subcellularLocation>
        <location evidence="1">Nucleus</location>
    </subcellularLocation>
</comment>
<dbReference type="GO" id="GO:0005634">
    <property type="term" value="C:nucleus"/>
    <property type="evidence" value="ECO:0007669"/>
    <property type="project" value="UniProtKB-SubCell"/>
</dbReference>
<dbReference type="GO" id="GO:0000290">
    <property type="term" value="P:deadenylation-dependent decapping of nuclear-transcribed mRNA"/>
    <property type="evidence" value="ECO:0007669"/>
    <property type="project" value="InterPro"/>
</dbReference>
<evidence type="ECO:0000256" key="2">
    <source>
        <dbReference type="ARBA" id="ARBA00004496"/>
    </source>
</evidence>
<gene>
    <name evidence="12" type="ORF">EGK_03231</name>
</gene>
<dbReference type="Proteomes" id="UP000013456">
    <property type="component" value="Chromosome 11"/>
</dbReference>
<dbReference type="SUPFAM" id="SSF50729">
    <property type="entry name" value="PH domain-like"/>
    <property type="match status" value="1"/>
</dbReference>
<name>G7N5I6_MACMU</name>
<dbReference type="PANTHER" id="PTHR16290">
    <property type="entry name" value="TRANSCRIPTION FACTOR SMIF DECAPPING ENZYME DCP1"/>
    <property type="match status" value="1"/>
</dbReference>
<comment type="similarity">
    <text evidence="3">Belongs to the DCP1 family.</text>
</comment>
<evidence type="ECO:0000256" key="3">
    <source>
        <dbReference type="ARBA" id="ARBA00008778"/>
    </source>
</evidence>
<dbReference type="GO" id="GO:0005737">
    <property type="term" value="C:cytoplasm"/>
    <property type="evidence" value="ECO:0007669"/>
    <property type="project" value="UniProtKB-SubCell"/>
</dbReference>
<keyword evidence="6" id="KW-0378">Hydrolase</keyword>
<dbReference type="InterPro" id="IPR011993">
    <property type="entry name" value="PH-like_dom_sf"/>
</dbReference>
<feature type="region of interest" description="Disordered" evidence="11">
    <location>
        <begin position="307"/>
        <end position="345"/>
    </location>
</feature>
<evidence type="ECO:0000256" key="4">
    <source>
        <dbReference type="ARBA" id="ARBA00022490"/>
    </source>
</evidence>
<keyword evidence="5" id="KW-0597">Phosphoprotein</keyword>
<comment type="catalytic activity">
    <reaction evidence="10">
        <text>a 5'-end (N(7)-methyl 5'-triphosphoguanosine)-ribonucleoside in mRNA + H2O = N(7)-methyl-GDP + a 5'-end phospho-ribonucleoside in mRNA + 2 H(+)</text>
        <dbReference type="Rhea" id="RHEA:67484"/>
        <dbReference type="Rhea" id="RHEA-COMP:15692"/>
        <dbReference type="Rhea" id="RHEA-COMP:17167"/>
        <dbReference type="ChEBI" id="CHEBI:15377"/>
        <dbReference type="ChEBI" id="CHEBI:15378"/>
        <dbReference type="ChEBI" id="CHEBI:63714"/>
        <dbReference type="ChEBI" id="CHEBI:138282"/>
        <dbReference type="ChEBI" id="CHEBI:156461"/>
        <dbReference type="EC" id="3.6.1.62"/>
    </reaction>
    <physiologicalReaction direction="left-to-right" evidence="10">
        <dbReference type="Rhea" id="RHEA:67485"/>
    </physiologicalReaction>
</comment>
<reference evidence="12" key="1">
    <citation type="journal article" date="2011" name="Nat. Biotechnol.">
        <title>Genome sequencing and comparison of two nonhuman primate animal models, the cynomolgus and Chinese rhesus macaques.</title>
        <authorList>
            <person name="Yan G."/>
            <person name="Zhang G."/>
            <person name="Fang X."/>
            <person name="Zhang Y."/>
            <person name="Li C."/>
            <person name="Ling F."/>
            <person name="Cooper D.N."/>
            <person name="Li Q."/>
            <person name="Li Y."/>
            <person name="van Gool A.J."/>
            <person name="Du H."/>
            <person name="Chen J."/>
            <person name="Chen R."/>
            <person name="Zhang P."/>
            <person name="Huang Z."/>
            <person name="Thompson J.R."/>
            <person name="Meng Y."/>
            <person name="Bai Y."/>
            <person name="Wang J."/>
            <person name="Zhuo M."/>
            <person name="Wang T."/>
            <person name="Huang Y."/>
            <person name="Wei L."/>
            <person name="Li J."/>
            <person name="Wang Z."/>
            <person name="Hu H."/>
            <person name="Yang P."/>
            <person name="Le L."/>
            <person name="Stenson P.D."/>
            <person name="Li B."/>
            <person name="Liu X."/>
            <person name="Ball E.V."/>
            <person name="An N."/>
            <person name="Huang Q."/>
            <person name="Zhang Y."/>
            <person name="Fan W."/>
            <person name="Zhang X."/>
            <person name="Li Y."/>
            <person name="Wang W."/>
            <person name="Katze M.G."/>
            <person name="Su B."/>
            <person name="Nielsen R."/>
            <person name="Yang H."/>
            <person name="Wang J."/>
            <person name="Wang X."/>
            <person name="Wang J."/>
        </authorList>
    </citation>
    <scope>NUCLEOTIDE SEQUENCE [LARGE SCALE GENOMIC DNA]</scope>
    <source>
        <strain evidence="12">CR-5</strain>
    </source>
</reference>
<organism evidence="12">
    <name type="scientific">Macaca mulatta</name>
    <name type="common">Rhesus macaque</name>
    <dbReference type="NCBI Taxonomy" id="9544"/>
    <lineage>
        <taxon>Eukaryota</taxon>
        <taxon>Metazoa</taxon>
        <taxon>Chordata</taxon>
        <taxon>Craniata</taxon>
        <taxon>Vertebrata</taxon>
        <taxon>Euteleostomi</taxon>
        <taxon>Mammalia</taxon>
        <taxon>Eutheria</taxon>
        <taxon>Euarchontoglires</taxon>
        <taxon>Primates</taxon>
        <taxon>Haplorrhini</taxon>
        <taxon>Catarrhini</taxon>
        <taxon>Cercopithecidae</taxon>
        <taxon>Cercopithecinae</taxon>
        <taxon>Macaca</taxon>
    </lineage>
</organism>
<proteinExistence type="inferred from homology"/>
<evidence type="ECO:0000256" key="7">
    <source>
        <dbReference type="ARBA" id="ARBA00023161"/>
    </source>
</evidence>
<evidence type="ECO:0000256" key="1">
    <source>
        <dbReference type="ARBA" id="ARBA00004123"/>
    </source>
</evidence>
<dbReference type="InterPro" id="IPR010334">
    <property type="entry name" value="Dcp1"/>
</dbReference>